<reference evidence="3" key="1">
    <citation type="journal article" date="2017" name="Genome Biol.">
        <title>Comparative genomics reveals high biological diversity and specific adaptations in the industrially and medically important fungal genus Aspergillus.</title>
        <authorList>
            <person name="de Vries R.P."/>
            <person name="Riley R."/>
            <person name="Wiebenga A."/>
            <person name="Aguilar-Osorio G."/>
            <person name="Amillis S."/>
            <person name="Uchima C.A."/>
            <person name="Anderluh G."/>
            <person name="Asadollahi M."/>
            <person name="Askin M."/>
            <person name="Barry K."/>
            <person name="Battaglia E."/>
            <person name="Bayram O."/>
            <person name="Benocci T."/>
            <person name="Braus-Stromeyer S.A."/>
            <person name="Caldana C."/>
            <person name="Canovas D."/>
            <person name="Cerqueira G.C."/>
            <person name="Chen F."/>
            <person name="Chen W."/>
            <person name="Choi C."/>
            <person name="Clum A."/>
            <person name="Dos Santos R.A."/>
            <person name="Damasio A.R."/>
            <person name="Diallinas G."/>
            <person name="Emri T."/>
            <person name="Fekete E."/>
            <person name="Flipphi M."/>
            <person name="Freyberg S."/>
            <person name="Gallo A."/>
            <person name="Gournas C."/>
            <person name="Habgood R."/>
            <person name="Hainaut M."/>
            <person name="Harispe M.L."/>
            <person name="Henrissat B."/>
            <person name="Hilden K.S."/>
            <person name="Hope R."/>
            <person name="Hossain A."/>
            <person name="Karabika E."/>
            <person name="Karaffa L."/>
            <person name="Karanyi Z."/>
            <person name="Krasevec N."/>
            <person name="Kuo A."/>
            <person name="Kusch H."/>
            <person name="LaButti K."/>
            <person name="Lagendijk E.L."/>
            <person name="Lapidus A."/>
            <person name="Levasseur A."/>
            <person name="Lindquist E."/>
            <person name="Lipzen A."/>
            <person name="Logrieco A.F."/>
            <person name="MacCabe A."/>
            <person name="Maekelae M.R."/>
            <person name="Malavazi I."/>
            <person name="Melin P."/>
            <person name="Meyer V."/>
            <person name="Mielnichuk N."/>
            <person name="Miskei M."/>
            <person name="Molnar A.P."/>
            <person name="Mule G."/>
            <person name="Ngan C.Y."/>
            <person name="Orejas M."/>
            <person name="Orosz E."/>
            <person name="Ouedraogo J.P."/>
            <person name="Overkamp K.M."/>
            <person name="Park H.-S."/>
            <person name="Perrone G."/>
            <person name="Piumi F."/>
            <person name="Punt P.J."/>
            <person name="Ram A.F."/>
            <person name="Ramon A."/>
            <person name="Rauscher S."/>
            <person name="Record E."/>
            <person name="Riano-Pachon D.M."/>
            <person name="Robert V."/>
            <person name="Roehrig J."/>
            <person name="Ruller R."/>
            <person name="Salamov A."/>
            <person name="Salih N.S."/>
            <person name="Samson R.A."/>
            <person name="Sandor E."/>
            <person name="Sanguinetti M."/>
            <person name="Schuetze T."/>
            <person name="Sepcic K."/>
            <person name="Shelest E."/>
            <person name="Sherlock G."/>
            <person name="Sophianopoulou V."/>
            <person name="Squina F.M."/>
            <person name="Sun H."/>
            <person name="Susca A."/>
            <person name="Todd R.B."/>
            <person name="Tsang A."/>
            <person name="Unkles S.E."/>
            <person name="van de Wiele N."/>
            <person name="van Rossen-Uffink D."/>
            <person name="Oliveira J.V."/>
            <person name="Vesth T.C."/>
            <person name="Visser J."/>
            <person name="Yu J.-H."/>
            <person name="Zhou M."/>
            <person name="Andersen M.R."/>
            <person name="Archer D.B."/>
            <person name="Baker S.E."/>
            <person name="Benoit I."/>
            <person name="Brakhage A.A."/>
            <person name="Braus G.H."/>
            <person name="Fischer R."/>
            <person name="Frisvad J.C."/>
            <person name="Goldman G.H."/>
            <person name="Houbraken J."/>
            <person name="Oakley B."/>
            <person name="Pocsi I."/>
            <person name="Scazzocchio C."/>
            <person name="Seiboth B."/>
            <person name="vanKuyk P.A."/>
            <person name="Wortman J."/>
            <person name="Dyer P.S."/>
            <person name="Grigoriev I.V."/>
        </authorList>
    </citation>
    <scope>NUCLEOTIDE SEQUENCE [LARGE SCALE GENOMIC DNA]</scope>
    <source>
        <strain evidence="3">CBS 593.65</strain>
    </source>
</reference>
<name>A0A1L9TTS6_9EURO</name>
<evidence type="ECO:0000313" key="3">
    <source>
        <dbReference type="Proteomes" id="UP000184356"/>
    </source>
</evidence>
<keyword evidence="3" id="KW-1185">Reference proteome</keyword>
<accession>A0A1L9TTS6</accession>
<evidence type="ECO:0000313" key="2">
    <source>
        <dbReference type="EMBL" id="OJJ62683.1"/>
    </source>
</evidence>
<sequence>MSWTCFPGQRGPTNRSPNSRSHAQSNGHTGAEPPKTGILSVPWNQAQESTPQEGTPSRPDPIEEVVRIMDVKLPYNSQTSRLHEAKITALYISPAGTSYDEFSYAQLQSLPGGSRALIEYQNDPNIPFPLRLPPPLSTDAPYSSNATPSLPMAPKSMWSRWLRWFLGRKHRPHASPNS</sequence>
<proteinExistence type="predicted"/>
<gene>
    <name evidence="2" type="ORF">ASPSYDRAFT_28306</name>
</gene>
<protein>
    <submittedName>
        <fullName evidence="2">Uncharacterized protein</fullName>
    </submittedName>
</protein>
<dbReference type="OrthoDB" id="10602664at2759"/>
<dbReference type="VEuPathDB" id="FungiDB:ASPSYDRAFT_28306"/>
<dbReference type="GeneID" id="63760574"/>
<dbReference type="AlphaFoldDB" id="A0A1L9TTS6"/>
<feature type="compositionally biased region" description="Polar residues" evidence="1">
    <location>
        <begin position="42"/>
        <end position="55"/>
    </location>
</feature>
<organism evidence="2 3">
    <name type="scientific">Aspergillus sydowii CBS 593.65</name>
    <dbReference type="NCBI Taxonomy" id="1036612"/>
    <lineage>
        <taxon>Eukaryota</taxon>
        <taxon>Fungi</taxon>
        <taxon>Dikarya</taxon>
        <taxon>Ascomycota</taxon>
        <taxon>Pezizomycotina</taxon>
        <taxon>Eurotiomycetes</taxon>
        <taxon>Eurotiomycetidae</taxon>
        <taxon>Eurotiales</taxon>
        <taxon>Aspergillaceae</taxon>
        <taxon>Aspergillus</taxon>
        <taxon>Aspergillus subgen. Nidulantes</taxon>
    </lineage>
</organism>
<dbReference type="Proteomes" id="UP000184356">
    <property type="component" value="Unassembled WGS sequence"/>
</dbReference>
<dbReference type="RefSeq" id="XP_040706489.1">
    <property type="nucleotide sequence ID" value="XM_040844501.1"/>
</dbReference>
<dbReference type="EMBL" id="KV878583">
    <property type="protein sequence ID" value="OJJ62683.1"/>
    <property type="molecule type" value="Genomic_DNA"/>
</dbReference>
<evidence type="ECO:0000256" key="1">
    <source>
        <dbReference type="SAM" id="MobiDB-lite"/>
    </source>
</evidence>
<feature type="region of interest" description="Disordered" evidence="1">
    <location>
        <begin position="1"/>
        <end position="61"/>
    </location>
</feature>
<feature type="compositionally biased region" description="Polar residues" evidence="1">
    <location>
        <begin position="11"/>
        <end position="28"/>
    </location>
</feature>